<evidence type="ECO:0000256" key="2">
    <source>
        <dbReference type="SAM" id="MobiDB-lite"/>
    </source>
</evidence>
<keyword evidence="1" id="KW-0175">Coiled coil</keyword>
<feature type="coiled-coil region" evidence="1">
    <location>
        <begin position="358"/>
        <end position="412"/>
    </location>
</feature>
<feature type="compositionally biased region" description="Pro residues" evidence="2">
    <location>
        <begin position="157"/>
        <end position="168"/>
    </location>
</feature>
<dbReference type="Proteomes" id="UP000184073">
    <property type="component" value="Unassembled WGS sequence"/>
</dbReference>
<organism evidence="3 4">
    <name type="scientific">Aspergillus versicolor CBS 583.65</name>
    <dbReference type="NCBI Taxonomy" id="1036611"/>
    <lineage>
        <taxon>Eukaryota</taxon>
        <taxon>Fungi</taxon>
        <taxon>Dikarya</taxon>
        <taxon>Ascomycota</taxon>
        <taxon>Pezizomycotina</taxon>
        <taxon>Eurotiomycetes</taxon>
        <taxon>Eurotiomycetidae</taxon>
        <taxon>Eurotiales</taxon>
        <taxon>Aspergillaceae</taxon>
        <taxon>Aspergillus</taxon>
        <taxon>Aspergillus subgen. Nidulantes</taxon>
    </lineage>
</organism>
<dbReference type="EMBL" id="KV878133">
    <property type="protein sequence ID" value="OJJ05599.1"/>
    <property type="molecule type" value="Genomic_DNA"/>
</dbReference>
<keyword evidence="4" id="KW-1185">Reference proteome</keyword>
<dbReference type="AlphaFoldDB" id="A0A1L9PVM1"/>
<feature type="compositionally biased region" description="Basic and acidic residues" evidence="2">
    <location>
        <begin position="104"/>
        <end position="113"/>
    </location>
</feature>
<feature type="compositionally biased region" description="Pro residues" evidence="2">
    <location>
        <begin position="197"/>
        <end position="207"/>
    </location>
</feature>
<feature type="compositionally biased region" description="Low complexity" evidence="2">
    <location>
        <begin position="169"/>
        <end position="182"/>
    </location>
</feature>
<dbReference type="RefSeq" id="XP_040671361.1">
    <property type="nucleotide sequence ID" value="XM_040810543.1"/>
</dbReference>
<dbReference type="GeneID" id="63726054"/>
<protein>
    <submittedName>
        <fullName evidence="3">Uncharacterized protein</fullName>
    </submittedName>
</protein>
<name>A0A1L9PVM1_ASPVE</name>
<accession>A0A1L9PVM1</accession>
<feature type="compositionally biased region" description="Polar residues" evidence="2">
    <location>
        <begin position="248"/>
        <end position="269"/>
    </location>
</feature>
<dbReference type="OrthoDB" id="10529918at2759"/>
<proteinExistence type="predicted"/>
<gene>
    <name evidence="3" type="ORF">ASPVEDRAFT_31969</name>
</gene>
<evidence type="ECO:0000313" key="4">
    <source>
        <dbReference type="Proteomes" id="UP000184073"/>
    </source>
</evidence>
<feature type="region of interest" description="Disordered" evidence="2">
    <location>
        <begin position="34"/>
        <end position="290"/>
    </location>
</feature>
<dbReference type="VEuPathDB" id="FungiDB:ASPVEDRAFT_31969"/>
<sequence>MTSSVPVDTPELNYFPNRSQLALYNEHLRMEKLNAKRRVQMPKDRSNASPLLRPKRPMLHDTSTSQARPEKQVRITIDDDESNDDDGDIQGDGETTKLQSYFHRRQEQSDSPRKPSLGPSGRVHSGPGSPARQKYSPPSRPATKPSESPTKKSAGSLPPPSKPQPTKAPSPTTSSATVSPIIPIQPQNMGITAANHPPGPSAVPPIPARREGSGTPGSEASNPTNLSLPPRPPTQSGTTESAAIASPEVTTPTINANADNTSPATQQNKLPPAAQGNKPIPAPETQLNSTPYQASTTSQCIMGQAQWLIRVAQFNEQENKARAETERRLEFQIAAATQGAETKLDELREKIEAQGKVLDSQARVIDSQQKEIQLLKAEREDAASRKEIDELKNSASQQLAAFAKQIEGLKEDTKEVIKFQGNLHRFFNDNTVAT</sequence>
<feature type="compositionally biased region" description="Basic and acidic residues" evidence="2">
    <location>
        <begin position="68"/>
        <end position="77"/>
    </location>
</feature>
<feature type="compositionally biased region" description="Polar residues" evidence="2">
    <location>
        <begin position="216"/>
        <end position="227"/>
    </location>
</feature>
<feature type="compositionally biased region" description="Acidic residues" evidence="2">
    <location>
        <begin position="78"/>
        <end position="91"/>
    </location>
</feature>
<reference evidence="4" key="1">
    <citation type="journal article" date="2017" name="Genome Biol.">
        <title>Comparative genomics reveals high biological diversity and specific adaptations in the industrially and medically important fungal genus Aspergillus.</title>
        <authorList>
            <person name="de Vries R.P."/>
            <person name="Riley R."/>
            <person name="Wiebenga A."/>
            <person name="Aguilar-Osorio G."/>
            <person name="Amillis S."/>
            <person name="Uchima C.A."/>
            <person name="Anderluh G."/>
            <person name="Asadollahi M."/>
            <person name="Askin M."/>
            <person name="Barry K."/>
            <person name="Battaglia E."/>
            <person name="Bayram O."/>
            <person name="Benocci T."/>
            <person name="Braus-Stromeyer S.A."/>
            <person name="Caldana C."/>
            <person name="Canovas D."/>
            <person name="Cerqueira G.C."/>
            <person name="Chen F."/>
            <person name="Chen W."/>
            <person name="Choi C."/>
            <person name="Clum A."/>
            <person name="Dos Santos R.A."/>
            <person name="Damasio A.R."/>
            <person name="Diallinas G."/>
            <person name="Emri T."/>
            <person name="Fekete E."/>
            <person name="Flipphi M."/>
            <person name="Freyberg S."/>
            <person name="Gallo A."/>
            <person name="Gournas C."/>
            <person name="Habgood R."/>
            <person name="Hainaut M."/>
            <person name="Harispe M.L."/>
            <person name="Henrissat B."/>
            <person name="Hilden K.S."/>
            <person name="Hope R."/>
            <person name="Hossain A."/>
            <person name="Karabika E."/>
            <person name="Karaffa L."/>
            <person name="Karanyi Z."/>
            <person name="Krasevec N."/>
            <person name="Kuo A."/>
            <person name="Kusch H."/>
            <person name="LaButti K."/>
            <person name="Lagendijk E.L."/>
            <person name="Lapidus A."/>
            <person name="Levasseur A."/>
            <person name="Lindquist E."/>
            <person name="Lipzen A."/>
            <person name="Logrieco A.F."/>
            <person name="MacCabe A."/>
            <person name="Maekelae M.R."/>
            <person name="Malavazi I."/>
            <person name="Melin P."/>
            <person name="Meyer V."/>
            <person name="Mielnichuk N."/>
            <person name="Miskei M."/>
            <person name="Molnar A.P."/>
            <person name="Mule G."/>
            <person name="Ngan C.Y."/>
            <person name="Orejas M."/>
            <person name="Orosz E."/>
            <person name="Ouedraogo J.P."/>
            <person name="Overkamp K.M."/>
            <person name="Park H.-S."/>
            <person name="Perrone G."/>
            <person name="Piumi F."/>
            <person name="Punt P.J."/>
            <person name="Ram A.F."/>
            <person name="Ramon A."/>
            <person name="Rauscher S."/>
            <person name="Record E."/>
            <person name="Riano-Pachon D.M."/>
            <person name="Robert V."/>
            <person name="Roehrig J."/>
            <person name="Ruller R."/>
            <person name="Salamov A."/>
            <person name="Salih N.S."/>
            <person name="Samson R.A."/>
            <person name="Sandor E."/>
            <person name="Sanguinetti M."/>
            <person name="Schuetze T."/>
            <person name="Sepcic K."/>
            <person name="Shelest E."/>
            <person name="Sherlock G."/>
            <person name="Sophianopoulou V."/>
            <person name="Squina F.M."/>
            <person name="Sun H."/>
            <person name="Susca A."/>
            <person name="Todd R.B."/>
            <person name="Tsang A."/>
            <person name="Unkles S.E."/>
            <person name="van de Wiele N."/>
            <person name="van Rossen-Uffink D."/>
            <person name="Oliveira J.V."/>
            <person name="Vesth T.C."/>
            <person name="Visser J."/>
            <person name="Yu J.-H."/>
            <person name="Zhou M."/>
            <person name="Andersen M.R."/>
            <person name="Archer D.B."/>
            <person name="Baker S.E."/>
            <person name="Benoit I."/>
            <person name="Brakhage A.A."/>
            <person name="Braus G.H."/>
            <person name="Fischer R."/>
            <person name="Frisvad J.C."/>
            <person name="Goldman G.H."/>
            <person name="Houbraken J."/>
            <person name="Oakley B."/>
            <person name="Pocsi I."/>
            <person name="Scazzocchio C."/>
            <person name="Seiboth B."/>
            <person name="vanKuyk P.A."/>
            <person name="Wortman J."/>
            <person name="Dyer P.S."/>
            <person name="Grigoriev I.V."/>
        </authorList>
    </citation>
    <scope>NUCLEOTIDE SEQUENCE [LARGE SCALE GENOMIC DNA]</scope>
    <source>
        <strain evidence="4">CBS 583.65</strain>
    </source>
</reference>
<evidence type="ECO:0000313" key="3">
    <source>
        <dbReference type="EMBL" id="OJJ05599.1"/>
    </source>
</evidence>
<evidence type="ECO:0000256" key="1">
    <source>
        <dbReference type="SAM" id="Coils"/>
    </source>
</evidence>